<keyword evidence="1" id="KW-0812">Transmembrane</keyword>
<evidence type="ECO:0000256" key="1">
    <source>
        <dbReference type="SAM" id="Phobius"/>
    </source>
</evidence>
<proteinExistence type="predicted"/>
<protein>
    <submittedName>
        <fullName evidence="2">Uncharacterized protein</fullName>
    </submittedName>
</protein>
<dbReference type="RefSeq" id="WP_092048438.1">
    <property type="nucleotide sequence ID" value="NZ_FOQD01000004.1"/>
</dbReference>
<keyword evidence="1" id="KW-1133">Transmembrane helix</keyword>
<keyword evidence="3" id="KW-1185">Reference proteome</keyword>
<reference evidence="3" key="1">
    <citation type="submission" date="2016-10" db="EMBL/GenBank/DDBJ databases">
        <authorList>
            <person name="Varghese N."/>
            <person name="Submissions S."/>
        </authorList>
    </citation>
    <scope>NUCLEOTIDE SEQUENCE [LARGE SCALE GENOMIC DNA]</scope>
    <source>
        <strain evidence="3">DSM 26348</strain>
    </source>
</reference>
<dbReference type="STRING" id="1576369.SAMN05421753_10467"/>
<gene>
    <name evidence="2" type="ORF">SAMN05421753_10467</name>
</gene>
<evidence type="ECO:0000313" key="2">
    <source>
        <dbReference type="EMBL" id="SFH93586.1"/>
    </source>
</evidence>
<dbReference type="EMBL" id="FOQD01000004">
    <property type="protein sequence ID" value="SFH93586.1"/>
    <property type="molecule type" value="Genomic_DNA"/>
</dbReference>
<dbReference type="Proteomes" id="UP000199518">
    <property type="component" value="Unassembled WGS sequence"/>
</dbReference>
<accession>A0A1I3E3M3</accession>
<dbReference type="OrthoDB" id="675261at2"/>
<evidence type="ECO:0000313" key="3">
    <source>
        <dbReference type="Proteomes" id="UP000199518"/>
    </source>
</evidence>
<name>A0A1I3E3M3_9PLAN</name>
<feature type="transmembrane region" description="Helical" evidence="1">
    <location>
        <begin position="6"/>
        <end position="25"/>
    </location>
</feature>
<keyword evidence="1" id="KW-0472">Membrane</keyword>
<organism evidence="2 3">
    <name type="scientific">Planctomicrobium piriforme</name>
    <dbReference type="NCBI Taxonomy" id="1576369"/>
    <lineage>
        <taxon>Bacteria</taxon>
        <taxon>Pseudomonadati</taxon>
        <taxon>Planctomycetota</taxon>
        <taxon>Planctomycetia</taxon>
        <taxon>Planctomycetales</taxon>
        <taxon>Planctomycetaceae</taxon>
        <taxon>Planctomicrobium</taxon>
    </lineage>
</organism>
<dbReference type="AlphaFoldDB" id="A0A1I3E3M3"/>
<sequence>MSEVITLGISLASLLISACLWWACVRKGTVKMTRPTMVFLGPDGGMEALPKIFLRTLLFSTAQRGCVIENMFLRLSCSGIVQTFSYWAYAEHHEKLSRGSGLFVGPQGSTYNHHFVVPKMAAAFEFPGGPVQIEVFAQLLGQTNPIRIQAFSLVIPDKLPGRGAGLMFDWNPETRTYDSDEHARPRQMNEDFNPMEFLAAFAESEARKLKAEAI</sequence>